<protein>
    <submittedName>
        <fullName evidence="3">Uncharacterized protein</fullName>
    </submittedName>
</protein>
<gene>
    <name evidence="3" type="ORF">TCAL_14269</name>
</gene>
<reference evidence="3 4" key="1">
    <citation type="journal article" date="2018" name="Nat. Ecol. Evol.">
        <title>Genomic signatures of mitonuclear coevolution across populations of Tigriopus californicus.</title>
        <authorList>
            <person name="Barreto F.S."/>
            <person name="Watson E.T."/>
            <person name="Lima T.G."/>
            <person name="Willett C.S."/>
            <person name="Edmands S."/>
            <person name="Li W."/>
            <person name="Burton R.S."/>
        </authorList>
    </citation>
    <scope>NUCLEOTIDE SEQUENCE [LARGE SCALE GENOMIC DNA]</scope>
    <source>
        <strain evidence="3 4">San Diego</strain>
    </source>
</reference>
<evidence type="ECO:0000313" key="3">
    <source>
        <dbReference type="EMBL" id="TRY69261.1"/>
    </source>
</evidence>
<keyword evidence="4" id="KW-1185">Reference proteome</keyword>
<sequence length="233" mass="26361">MGPIFVSLFLTCLVVANASPFRFTEGGMRPDFLGEAGLNAVPRMGRRSPSGNPFDPSRFRFRFHGPSSNWLGSRSALAGFRFSGEEADPNQYFQLKKRMAGGDDEKDKKALENQEATQAMDNNAQANLMERYADSFMKDYLSSLAQKAAYEKLAFTRFQSIPDNLPWRPRYLPPISQMNYETPLQKFLNTASEPTEEGDEIEPMKIVDPSNGRDGLSRTSHLFGLKPFMRMNY</sequence>
<feature type="chain" id="PRO_5021730213" evidence="2">
    <location>
        <begin position="19"/>
        <end position="233"/>
    </location>
</feature>
<evidence type="ECO:0000256" key="2">
    <source>
        <dbReference type="SAM" id="SignalP"/>
    </source>
</evidence>
<proteinExistence type="predicted"/>
<feature type="signal peptide" evidence="2">
    <location>
        <begin position="1"/>
        <end position="18"/>
    </location>
</feature>
<dbReference type="AlphaFoldDB" id="A0A553NV00"/>
<dbReference type="EMBL" id="VCGU01000010">
    <property type="protein sequence ID" value="TRY69261.1"/>
    <property type="molecule type" value="Genomic_DNA"/>
</dbReference>
<keyword evidence="2" id="KW-0732">Signal</keyword>
<evidence type="ECO:0000256" key="1">
    <source>
        <dbReference type="SAM" id="MobiDB-lite"/>
    </source>
</evidence>
<organism evidence="3 4">
    <name type="scientific">Tigriopus californicus</name>
    <name type="common">Marine copepod</name>
    <dbReference type="NCBI Taxonomy" id="6832"/>
    <lineage>
        <taxon>Eukaryota</taxon>
        <taxon>Metazoa</taxon>
        <taxon>Ecdysozoa</taxon>
        <taxon>Arthropoda</taxon>
        <taxon>Crustacea</taxon>
        <taxon>Multicrustacea</taxon>
        <taxon>Hexanauplia</taxon>
        <taxon>Copepoda</taxon>
        <taxon>Harpacticoida</taxon>
        <taxon>Harpacticidae</taxon>
        <taxon>Tigriopus</taxon>
    </lineage>
</organism>
<comment type="caution">
    <text evidence="3">The sequence shown here is derived from an EMBL/GenBank/DDBJ whole genome shotgun (WGS) entry which is preliminary data.</text>
</comment>
<feature type="region of interest" description="Disordered" evidence="1">
    <location>
        <begin position="192"/>
        <end position="213"/>
    </location>
</feature>
<name>A0A553NV00_TIGCA</name>
<accession>A0A553NV00</accession>
<evidence type="ECO:0000313" key="4">
    <source>
        <dbReference type="Proteomes" id="UP000318571"/>
    </source>
</evidence>
<dbReference type="Proteomes" id="UP000318571">
    <property type="component" value="Chromosome 1"/>
</dbReference>